<evidence type="ECO:0000259" key="1">
    <source>
        <dbReference type="Pfam" id="PF00534"/>
    </source>
</evidence>
<keyword evidence="3" id="KW-0808">Transferase</keyword>
<gene>
    <name evidence="3" type="ORF">U1T56_01730</name>
</gene>
<keyword evidence="3" id="KW-0328">Glycosyltransferase</keyword>
<dbReference type="PANTHER" id="PTHR12526">
    <property type="entry name" value="GLYCOSYLTRANSFERASE"/>
    <property type="match status" value="1"/>
</dbReference>
<feature type="domain" description="Glycosyl transferase family 1" evidence="1">
    <location>
        <begin position="205"/>
        <end position="365"/>
    </location>
</feature>
<dbReference type="PANTHER" id="PTHR12526:SF636">
    <property type="entry name" value="BLL3647 PROTEIN"/>
    <property type="match status" value="1"/>
</dbReference>
<dbReference type="InterPro" id="IPR001296">
    <property type="entry name" value="Glyco_trans_1"/>
</dbReference>
<protein>
    <submittedName>
        <fullName evidence="3">Glycosyltransferase</fullName>
        <ecNumber evidence="3">2.4.-.-</ecNumber>
    </submittedName>
</protein>
<dbReference type="InterPro" id="IPR028098">
    <property type="entry name" value="Glyco_trans_4-like_N"/>
</dbReference>
<evidence type="ECO:0000313" key="3">
    <source>
        <dbReference type="EMBL" id="MEK0081856.1"/>
    </source>
</evidence>
<dbReference type="SUPFAM" id="SSF53756">
    <property type="entry name" value="UDP-Glycosyltransferase/glycogen phosphorylase"/>
    <property type="match status" value="1"/>
</dbReference>
<evidence type="ECO:0000259" key="2">
    <source>
        <dbReference type="Pfam" id="PF13439"/>
    </source>
</evidence>
<sequence>MTARLSAANKTEGSTRKGPVNLLILIDKFDYWNSSVSGPVRYFSWLVERLDRRRFRPVVCSLRAAGPAEKVLRRLGLEVRFLGLGKYQPRAVLRVMQLVRSERIDLMHLNGYASTTIGRIVGLLTGVPAIVQEHYVDPGITRPQMLLERTLARVARSPAIAVSAYAGRFLTEAKGFDPAQVEVIWNGIPVERFASAPLAAGVRLRERWGLPPDRPVVGTVGMLHPNKGHRFLIEAVRELLQRGLEASLVVVGEGAVRADLEARCAALGLDGRVFLVGRHLDMPAVYRAFDIYAQASISEAAGLSVLEAMASGLPIVTSAAGGPNEVITDGVSGLIVPTEDSGALAAAIARLVREPGLARRLAAGAAAASRSFDLDETVRRIEAVYERVLEQRAAA</sequence>
<evidence type="ECO:0000313" key="4">
    <source>
        <dbReference type="Proteomes" id="UP001375743"/>
    </source>
</evidence>
<accession>A0ABU8XLW1</accession>
<name>A0ABU8XLW1_9PROT</name>
<proteinExistence type="predicted"/>
<dbReference type="RefSeq" id="WP_418157699.1">
    <property type="nucleotide sequence ID" value="NZ_JBBLZC010000001.1"/>
</dbReference>
<feature type="domain" description="Glycosyltransferase subfamily 4-like N-terminal" evidence="2">
    <location>
        <begin position="37"/>
        <end position="192"/>
    </location>
</feature>
<comment type="caution">
    <text evidence="3">The sequence shown here is derived from an EMBL/GenBank/DDBJ whole genome shotgun (WGS) entry which is preliminary data.</text>
</comment>
<dbReference type="EMBL" id="JBBLZC010000001">
    <property type="protein sequence ID" value="MEK0081856.1"/>
    <property type="molecule type" value="Genomic_DNA"/>
</dbReference>
<dbReference type="EC" id="2.4.-.-" evidence="3"/>
<dbReference type="Pfam" id="PF00534">
    <property type="entry name" value="Glycos_transf_1"/>
    <property type="match status" value="1"/>
</dbReference>
<dbReference type="Proteomes" id="UP001375743">
    <property type="component" value="Unassembled WGS sequence"/>
</dbReference>
<keyword evidence="4" id="KW-1185">Reference proteome</keyword>
<dbReference type="Pfam" id="PF13439">
    <property type="entry name" value="Glyco_transf_4"/>
    <property type="match status" value="1"/>
</dbReference>
<dbReference type="Gene3D" id="3.40.50.2000">
    <property type="entry name" value="Glycogen Phosphorylase B"/>
    <property type="match status" value="2"/>
</dbReference>
<reference evidence="3 4" key="1">
    <citation type="submission" date="2024-01" db="EMBL/GenBank/DDBJ databases">
        <title>Multi-omics insights into the function and evolution of sodium benzoate biodegradation pathways in Benzoatithermus flavus gen. nov., sp. nov. from hot spring.</title>
        <authorList>
            <person name="Hu C.-J."/>
            <person name="Li W.-J."/>
        </authorList>
    </citation>
    <scope>NUCLEOTIDE SEQUENCE [LARGE SCALE GENOMIC DNA]</scope>
    <source>
        <strain evidence="3 4">SYSU G07066</strain>
    </source>
</reference>
<dbReference type="GO" id="GO:0016757">
    <property type="term" value="F:glycosyltransferase activity"/>
    <property type="evidence" value="ECO:0007669"/>
    <property type="project" value="UniProtKB-KW"/>
</dbReference>
<organism evidence="3 4">
    <name type="scientific">Benzoatithermus flavus</name>
    <dbReference type="NCBI Taxonomy" id="3108223"/>
    <lineage>
        <taxon>Bacteria</taxon>
        <taxon>Pseudomonadati</taxon>
        <taxon>Pseudomonadota</taxon>
        <taxon>Alphaproteobacteria</taxon>
        <taxon>Geminicoccales</taxon>
        <taxon>Geminicoccaceae</taxon>
        <taxon>Benzoatithermus</taxon>
    </lineage>
</organism>